<evidence type="ECO:0000259" key="9">
    <source>
        <dbReference type="Pfam" id="PF02776"/>
    </source>
</evidence>
<dbReference type="CDD" id="cd07037">
    <property type="entry name" value="TPP_PYR_MenD"/>
    <property type="match status" value="1"/>
</dbReference>
<reference evidence="11 12" key="1">
    <citation type="submission" date="2018-09" db="EMBL/GenBank/DDBJ databases">
        <authorList>
            <person name="Wang F."/>
        </authorList>
    </citation>
    <scope>NUCLEOTIDE SEQUENCE [LARGE SCALE GENOMIC DNA]</scope>
    <source>
        <strain evidence="11 12">PLHSC7-2</strain>
    </source>
</reference>
<dbReference type="GO" id="GO:0030145">
    <property type="term" value="F:manganese ion binding"/>
    <property type="evidence" value="ECO:0007669"/>
    <property type="project" value="UniProtKB-UniRule"/>
</dbReference>
<dbReference type="Pfam" id="PF02775">
    <property type="entry name" value="TPP_enzyme_C"/>
    <property type="match status" value="1"/>
</dbReference>
<evidence type="ECO:0000259" key="10">
    <source>
        <dbReference type="Pfam" id="PF16582"/>
    </source>
</evidence>
<organism evidence="11 12">
    <name type="scientific">Motilimonas pumila</name>
    <dbReference type="NCBI Taxonomy" id="2303987"/>
    <lineage>
        <taxon>Bacteria</taxon>
        <taxon>Pseudomonadati</taxon>
        <taxon>Pseudomonadota</taxon>
        <taxon>Gammaproteobacteria</taxon>
        <taxon>Alteromonadales</taxon>
        <taxon>Alteromonadales genera incertae sedis</taxon>
        <taxon>Motilimonas</taxon>
    </lineage>
</organism>
<keyword evidence="3 7" id="KW-0479">Metal-binding</keyword>
<dbReference type="UniPathway" id="UPA00079"/>
<dbReference type="UniPathway" id="UPA01057">
    <property type="reaction ID" value="UER00164"/>
</dbReference>
<comment type="pathway">
    <text evidence="7">Quinol/quinone metabolism; menaquinone biosynthesis.</text>
</comment>
<reference evidence="11 12" key="2">
    <citation type="submission" date="2019-01" db="EMBL/GenBank/DDBJ databases">
        <title>Motilimonas pumilus sp. nov., isolated from the gut of sea cucumber (Apostichopus japonicus).</title>
        <authorList>
            <person name="Wang F.-Q."/>
            <person name="Ren L.-H."/>
            <person name="Lin Y.-W."/>
            <person name="Sun G.-H."/>
            <person name="Du Z.-J."/>
            <person name="Zhao J.-X."/>
            <person name="Liu X.-J."/>
            <person name="Liu L.-J."/>
        </authorList>
    </citation>
    <scope>NUCLEOTIDE SEQUENCE [LARGE SCALE GENOMIC DNA]</scope>
    <source>
        <strain evidence="11 12">PLHSC7-2</strain>
    </source>
</reference>
<dbReference type="PIRSF" id="PIRSF004983">
    <property type="entry name" value="MenD"/>
    <property type="match status" value="1"/>
</dbReference>
<dbReference type="EC" id="2.2.1.9" evidence="7"/>
<dbReference type="GO" id="GO:0000287">
    <property type="term" value="F:magnesium ion binding"/>
    <property type="evidence" value="ECO:0007669"/>
    <property type="project" value="UniProtKB-UniRule"/>
</dbReference>
<dbReference type="SUPFAM" id="SSF52518">
    <property type="entry name" value="Thiamin diphosphate-binding fold (THDP-binding)"/>
    <property type="match status" value="2"/>
</dbReference>
<comment type="subunit">
    <text evidence="7">Homodimer.</text>
</comment>
<dbReference type="InterPro" id="IPR029035">
    <property type="entry name" value="DHS-like_NAD/FAD-binding_dom"/>
</dbReference>
<comment type="cofactor">
    <cofactor evidence="7">
        <name>Mg(2+)</name>
        <dbReference type="ChEBI" id="CHEBI:18420"/>
    </cofactor>
    <cofactor evidence="7">
        <name>Mn(2+)</name>
        <dbReference type="ChEBI" id="CHEBI:29035"/>
    </cofactor>
</comment>
<dbReference type="InterPro" id="IPR029061">
    <property type="entry name" value="THDP-binding"/>
</dbReference>
<comment type="catalytic activity">
    <reaction evidence="7">
        <text>isochorismate + 2-oxoglutarate + H(+) = 5-enolpyruvoyl-6-hydroxy-2-succinyl-cyclohex-3-ene-1-carboxylate + CO2</text>
        <dbReference type="Rhea" id="RHEA:25593"/>
        <dbReference type="ChEBI" id="CHEBI:15378"/>
        <dbReference type="ChEBI" id="CHEBI:16526"/>
        <dbReference type="ChEBI" id="CHEBI:16810"/>
        <dbReference type="ChEBI" id="CHEBI:29780"/>
        <dbReference type="ChEBI" id="CHEBI:58818"/>
        <dbReference type="EC" id="2.2.1.9"/>
    </reaction>
</comment>
<dbReference type="Pfam" id="PF16582">
    <property type="entry name" value="TPP_enzyme_M_2"/>
    <property type="match status" value="1"/>
</dbReference>
<comment type="cofactor">
    <cofactor evidence="7">
        <name>thiamine diphosphate</name>
        <dbReference type="ChEBI" id="CHEBI:58937"/>
    </cofactor>
    <text evidence="7">Binds 1 thiamine pyrophosphate per subunit.</text>
</comment>
<comment type="function">
    <text evidence="7">Catalyzes the thiamine diphosphate-dependent decarboxylation of 2-oxoglutarate and the subsequent addition of the resulting succinic semialdehyde-thiamine pyrophosphate anion to isochorismate to yield 2-succinyl-5-enolpyruvyl-6-hydroxy-3-cyclohexene-1-carboxylate (SEPHCHC).</text>
</comment>
<comment type="similarity">
    <text evidence="7">Belongs to the TPP enzyme family. MenD subfamily.</text>
</comment>
<keyword evidence="6 7" id="KW-0464">Manganese</keyword>
<evidence type="ECO:0000256" key="4">
    <source>
        <dbReference type="ARBA" id="ARBA00022842"/>
    </source>
</evidence>
<dbReference type="SUPFAM" id="SSF52467">
    <property type="entry name" value="DHS-like NAD/FAD-binding domain"/>
    <property type="match status" value="1"/>
</dbReference>
<feature type="domain" description="Thiamine pyrophosphate enzyme TPP-binding" evidence="8">
    <location>
        <begin position="437"/>
        <end position="569"/>
    </location>
</feature>
<keyword evidence="1 7" id="KW-0474">Menaquinone biosynthesis</keyword>
<protein>
    <recommendedName>
        <fullName evidence="7">2-succinyl-5-enolpyruvyl-6-hydroxy-3-cyclohexene-1-carboxylate synthase</fullName>
        <shortName evidence="7">SEPHCHC synthase</shortName>
        <ecNumber evidence="7">2.2.1.9</ecNumber>
    </recommendedName>
    <alternativeName>
        <fullName evidence="7">Menaquinone biosynthesis protein MenD</fullName>
    </alternativeName>
</protein>
<accession>A0A418YH45</accession>
<dbReference type="GO" id="GO:0030976">
    <property type="term" value="F:thiamine pyrophosphate binding"/>
    <property type="evidence" value="ECO:0007669"/>
    <property type="project" value="UniProtKB-UniRule"/>
</dbReference>
<sequence>MALMQSNNINLVWAQLIIESVVRAGVNHIFVAPGSRSTPLALAAHHHPAVSLLRHFDERGLGFMALGCAKASQQAVAIITTSGTAVANLHPAVIEAELTQVPLIILTADRPVELLQCGANQAIEQVGIFSPAVKLDLALPTADKAIDAHFVLSRCAHLLAKQQAQPQPVHINCPFREPFYPANFEAEPTLDFNLEHALSNWLEQDNVHQSFGKRSTHSEAMLGWDKLQQGKGLIIVGQLDAGNEQVNAIADWAQQLNWPLLLDIQSSGKGHIHSLHYYDACLQQTAFAEQLNQAEVVIQFGARLVSKRLSQWLNHYQGQYHQVHILAPHATDVSQRALDPWHRSAVHHIAYLSEWLNAHAVSVIHPHSDWLARLRHADNQMLQMVTDFVDQSSHACAISELSVCHSLSRLVPAMSKLFIGNSLPVRLMDMFGTANSRQPQVFTNRGASGIDGLLATSVGIHQGSHMPLTLLIGDTSLLHDLNSLALLKDLTQALVVIILNNDGGAIFNLLPVPETDNIQQDLYQLPHGLDFASVAKMFAINYMRPQNQQEFELDYQAALMSHQACIIEINVPPTQSSEHIQQLAQRARDLTLF</sequence>
<dbReference type="EMBL" id="QZCH01000004">
    <property type="protein sequence ID" value="RJG49428.1"/>
    <property type="molecule type" value="Genomic_DNA"/>
</dbReference>
<evidence type="ECO:0000256" key="5">
    <source>
        <dbReference type="ARBA" id="ARBA00023052"/>
    </source>
</evidence>
<dbReference type="PANTHER" id="PTHR42916">
    <property type="entry name" value="2-SUCCINYL-5-ENOLPYRUVYL-6-HYDROXY-3-CYCLOHEXENE-1-CARBOXYLATE SYNTHASE"/>
    <property type="match status" value="1"/>
</dbReference>
<keyword evidence="12" id="KW-1185">Reference proteome</keyword>
<dbReference type="PANTHER" id="PTHR42916:SF1">
    <property type="entry name" value="PROTEIN PHYLLO, CHLOROPLASTIC"/>
    <property type="match status" value="1"/>
</dbReference>
<feature type="domain" description="Thiamine pyrophosphate enzyme N-terminal TPP-binding" evidence="9">
    <location>
        <begin position="14"/>
        <end position="125"/>
    </location>
</feature>
<evidence type="ECO:0000259" key="8">
    <source>
        <dbReference type="Pfam" id="PF02775"/>
    </source>
</evidence>
<dbReference type="CDD" id="cd02009">
    <property type="entry name" value="TPP_SHCHC_synthase"/>
    <property type="match status" value="1"/>
</dbReference>
<name>A0A418YH45_9GAMM</name>
<evidence type="ECO:0000256" key="3">
    <source>
        <dbReference type="ARBA" id="ARBA00022723"/>
    </source>
</evidence>
<proteinExistence type="inferred from homology"/>
<evidence type="ECO:0000313" key="11">
    <source>
        <dbReference type="EMBL" id="RJG49428.1"/>
    </source>
</evidence>
<dbReference type="InterPro" id="IPR004433">
    <property type="entry name" value="MenaQ_synth_MenD"/>
</dbReference>
<comment type="caution">
    <text evidence="11">The sequence shown here is derived from an EMBL/GenBank/DDBJ whole genome shotgun (WGS) entry which is preliminary data.</text>
</comment>
<dbReference type="Gene3D" id="3.40.50.1220">
    <property type="entry name" value="TPP-binding domain"/>
    <property type="match status" value="1"/>
</dbReference>
<dbReference type="OrthoDB" id="9791859at2"/>
<evidence type="ECO:0000313" key="12">
    <source>
        <dbReference type="Proteomes" id="UP000283255"/>
    </source>
</evidence>
<evidence type="ECO:0000256" key="7">
    <source>
        <dbReference type="HAMAP-Rule" id="MF_01659"/>
    </source>
</evidence>
<dbReference type="Proteomes" id="UP000283255">
    <property type="component" value="Unassembled WGS sequence"/>
</dbReference>
<dbReference type="GO" id="GO:0070204">
    <property type="term" value="F:2-succinyl-5-enolpyruvyl-6-hydroxy-3-cyclohexene-1-carboxylic-acid synthase activity"/>
    <property type="evidence" value="ECO:0007669"/>
    <property type="project" value="UniProtKB-UniRule"/>
</dbReference>
<dbReference type="InterPro" id="IPR012001">
    <property type="entry name" value="Thiamin_PyroP_enz_TPP-bd_dom"/>
</dbReference>
<evidence type="ECO:0000256" key="1">
    <source>
        <dbReference type="ARBA" id="ARBA00022428"/>
    </source>
</evidence>
<dbReference type="InterPro" id="IPR011766">
    <property type="entry name" value="TPP_enzyme_TPP-bd"/>
</dbReference>
<dbReference type="Gene3D" id="3.40.50.970">
    <property type="match status" value="2"/>
</dbReference>
<feature type="domain" description="Menaquinone biosynthesis protein MenD middle" evidence="10">
    <location>
        <begin position="196"/>
        <end position="419"/>
    </location>
</feature>
<dbReference type="HAMAP" id="MF_01659">
    <property type="entry name" value="MenD"/>
    <property type="match status" value="1"/>
</dbReference>
<gene>
    <name evidence="7" type="primary">menD</name>
    <name evidence="11" type="ORF">D1Z90_05565</name>
</gene>
<dbReference type="Pfam" id="PF02776">
    <property type="entry name" value="TPP_enzyme_N"/>
    <property type="match status" value="1"/>
</dbReference>
<dbReference type="NCBIfam" id="TIGR00173">
    <property type="entry name" value="menD"/>
    <property type="match status" value="1"/>
</dbReference>
<keyword evidence="4 7" id="KW-0460">Magnesium</keyword>
<dbReference type="GO" id="GO:0009234">
    <property type="term" value="P:menaquinone biosynthetic process"/>
    <property type="evidence" value="ECO:0007669"/>
    <property type="project" value="UniProtKB-UniRule"/>
</dbReference>
<dbReference type="RefSeq" id="WP_119909763.1">
    <property type="nucleotide sequence ID" value="NZ_QZCH01000004.1"/>
</dbReference>
<dbReference type="InterPro" id="IPR032264">
    <property type="entry name" value="MenD_middle"/>
</dbReference>
<comment type="pathway">
    <text evidence="7">Quinol/quinone metabolism; 1,4-dihydroxy-2-naphthoate biosynthesis; 1,4-dihydroxy-2-naphthoate from chorismate: step 2/7.</text>
</comment>
<dbReference type="AlphaFoldDB" id="A0A418YH45"/>
<evidence type="ECO:0000256" key="6">
    <source>
        <dbReference type="ARBA" id="ARBA00023211"/>
    </source>
</evidence>
<evidence type="ECO:0000256" key="2">
    <source>
        <dbReference type="ARBA" id="ARBA00022679"/>
    </source>
</evidence>
<keyword evidence="2 7" id="KW-0808">Transferase</keyword>
<keyword evidence="5 7" id="KW-0786">Thiamine pyrophosphate</keyword>